<evidence type="ECO:0000313" key="3">
    <source>
        <dbReference type="Proteomes" id="UP000653644"/>
    </source>
</evidence>
<sequence>MTVTSVIAWAHEPVKMRMSNDYGAIAASILAAILVAGLVEIANTLRTLGTEEHKLDLMFAEELKESAIALRSGIALPPEIRLIVNSRVRIYKKLRSAVRRKLAMIYFLWGLIITTTTGLLVSILSWAADANSGTAPRRATLIFHGTYSVLMLTFFTFLLRVTFLRALRVWERRVELAGRMGLNPAEMRSLMKSWARANGIKR</sequence>
<reference evidence="3" key="1">
    <citation type="journal article" date="2019" name="Int. J. Syst. Evol. Microbiol.">
        <title>The Global Catalogue of Microorganisms (GCM) 10K type strain sequencing project: providing services to taxonomists for standard genome sequencing and annotation.</title>
        <authorList>
            <consortium name="The Broad Institute Genomics Platform"/>
            <consortium name="The Broad Institute Genome Sequencing Center for Infectious Disease"/>
            <person name="Wu L."/>
            <person name="Ma J."/>
        </authorList>
    </citation>
    <scope>NUCLEOTIDE SEQUENCE [LARGE SCALE GENOMIC DNA]</scope>
    <source>
        <strain evidence="3">JCM 4733</strain>
    </source>
</reference>
<accession>A0ABQ3CEV9</accession>
<gene>
    <name evidence="2" type="ORF">GCM10010345_11270</name>
</gene>
<organism evidence="2 3">
    <name type="scientific">Streptomyces canarius</name>
    <dbReference type="NCBI Taxonomy" id="285453"/>
    <lineage>
        <taxon>Bacteria</taxon>
        <taxon>Bacillati</taxon>
        <taxon>Actinomycetota</taxon>
        <taxon>Actinomycetes</taxon>
        <taxon>Kitasatosporales</taxon>
        <taxon>Streptomycetaceae</taxon>
        <taxon>Streptomyces</taxon>
    </lineage>
</organism>
<keyword evidence="1" id="KW-0812">Transmembrane</keyword>
<feature type="transmembrane region" description="Helical" evidence="1">
    <location>
        <begin position="22"/>
        <end position="45"/>
    </location>
</feature>
<name>A0ABQ3CEV9_9ACTN</name>
<comment type="caution">
    <text evidence="2">The sequence shown here is derived from an EMBL/GenBank/DDBJ whole genome shotgun (WGS) entry which is preliminary data.</text>
</comment>
<keyword evidence="1" id="KW-1133">Transmembrane helix</keyword>
<dbReference type="EMBL" id="BMVN01000003">
    <property type="protein sequence ID" value="GHA08664.1"/>
    <property type="molecule type" value="Genomic_DNA"/>
</dbReference>
<feature type="transmembrane region" description="Helical" evidence="1">
    <location>
        <begin position="140"/>
        <end position="163"/>
    </location>
</feature>
<feature type="transmembrane region" description="Helical" evidence="1">
    <location>
        <begin position="102"/>
        <end position="128"/>
    </location>
</feature>
<proteinExistence type="predicted"/>
<keyword evidence="1" id="KW-0472">Membrane</keyword>
<evidence type="ECO:0000313" key="2">
    <source>
        <dbReference type="EMBL" id="GHA08664.1"/>
    </source>
</evidence>
<keyword evidence="3" id="KW-1185">Reference proteome</keyword>
<dbReference type="Proteomes" id="UP000653644">
    <property type="component" value="Unassembled WGS sequence"/>
</dbReference>
<evidence type="ECO:0000256" key="1">
    <source>
        <dbReference type="SAM" id="Phobius"/>
    </source>
</evidence>
<protein>
    <submittedName>
        <fullName evidence="2">Uncharacterized protein</fullName>
    </submittedName>
</protein>